<dbReference type="InterPro" id="IPR036291">
    <property type="entry name" value="NAD(P)-bd_dom_sf"/>
</dbReference>
<dbReference type="RefSeq" id="WP_107939659.1">
    <property type="nucleotide sequence ID" value="NZ_QANS01000002.1"/>
</dbReference>
<dbReference type="CDD" id="cd05233">
    <property type="entry name" value="SDR_c"/>
    <property type="match status" value="1"/>
</dbReference>
<dbReference type="AlphaFoldDB" id="A0A2T5MIR2"/>
<proteinExistence type="inferred from homology"/>
<accession>A0A2T5MIR2</accession>
<dbReference type="Pfam" id="PF00106">
    <property type="entry name" value="adh_short"/>
    <property type="match status" value="1"/>
</dbReference>
<dbReference type="PROSITE" id="PS00061">
    <property type="entry name" value="ADH_SHORT"/>
    <property type="match status" value="1"/>
</dbReference>
<dbReference type="PANTHER" id="PTHR24322">
    <property type="entry name" value="PKSB"/>
    <property type="match status" value="1"/>
</dbReference>
<gene>
    <name evidence="4" type="ORF">CJD38_07400</name>
</gene>
<keyword evidence="5" id="KW-1185">Reference proteome</keyword>
<evidence type="ECO:0000256" key="3">
    <source>
        <dbReference type="RuleBase" id="RU000363"/>
    </source>
</evidence>
<dbReference type="PRINTS" id="PR00081">
    <property type="entry name" value="GDHRDH"/>
</dbReference>
<dbReference type="Gene3D" id="3.40.50.720">
    <property type="entry name" value="NAD(P)-binding Rossmann-like Domain"/>
    <property type="match status" value="1"/>
</dbReference>
<dbReference type="FunFam" id="3.40.50.720:FF:000084">
    <property type="entry name" value="Short-chain dehydrogenase reductase"/>
    <property type="match status" value="1"/>
</dbReference>
<dbReference type="PANTHER" id="PTHR24322:SF736">
    <property type="entry name" value="RETINOL DEHYDROGENASE 10"/>
    <property type="match status" value="1"/>
</dbReference>
<sequence>MKDLKNKVAVITGAASGFGRELAILCAQEGMRVVMTDVDEKGLQATDDLLKPFSAETLVMKCNVADAAEVERVAVATYEKFGAAHLLFNNAGVATAGPMWTTTLEDWQWTLGVNLMGVVHGVRSFVPRMLKQGDECHVVNTASVAGLLAVPASSVYCVSKHGVVVMSECLHHELEAAKASIKVSVLCPAFVNTGIADAARNRPQELAATSAQAAPYEEYVRQATRRGKLSATDIAQITMEGVKADRFYILTHPKIKAAIETRMHDILEERTPTSPMAK</sequence>
<dbReference type="EMBL" id="QANS01000002">
    <property type="protein sequence ID" value="PTU32462.1"/>
    <property type="molecule type" value="Genomic_DNA"/>
</dbReference>
<name>A0A2T5MIR2_9GAMM</name>
<organism evidence="4 5">
    <name type="scientific">Stenotrophobium rhamnosiphilum</name>
    <dbReference type="NCBI Taxonomy" id="2029166"/>
    <lineage>
        <taxon>Bacteria</taxon>
        <taxon>Pseudomonadati</taxon>
        <taxon>Pseudomonadota</taxon>
        <taxon>Gammaproteobacteria</taxon>
        <taxon>Nevskiales</taxon>
        <taxon>Nevskiaceae</taxon>
        <taxon>Stenotrophobium</taxon>
    </lineage>
</organism>
<reference evidence="4 5" key="1">
    <citation type="submission" date="2018-04" db="EMBL/GenBank/DDBJ databases">
        <title>Novel species isolated from glacier.</title>
        <authorList>
            <person name="Liu Q."/>
            <person name="Xin Y.-H."/>
        </authorList>
    </citation>
    <scope>NUCLEOTIDE SEQUENCE [LARGE SCALE GENOMIC DNA]</scope>
    <source>
        <strain evidence="4 5">GT1R17</strain>
    </source>
</reference>
<evidence type="ECO:0000313" key="5">
    <source>
        <dbReference type="Proteomes" id="UP000244248"/>
    </source>
</evidence>
<dbReference type="SUPFAM" id="SSF51735">
    <property type="entry name" value="NAD(P)-binding Rossmann-fold domains"/>
    <property type="match status" value="1"/>
</dbReference>
<dbReference type="PRINTS" id="PR00080">
    <property type="entry name" value="SDRFAMILY"/>
</dbReference>
<dbReference type="InterPro" id="IPR020904">
    <property type="entry name" value="Sc_DH/Rdtase_CS"/>
</dbReference>
<keyword evidence="2" id="KW-0560">Oxidoreductase</keyword>
<protein>
    <recommendedName>
        <fullName evidence="6">3-oxoacyl-ACP reductase</fullName>
    </recommendedName>
</protein>
<dbReference type="OrthoDB" id="9810734at2"/>
<evidence type="ECO:0000256" key="1">
    <source>
        <dbReference type="ARBA" id="ARBA00006484"/>
    </source>
</evidence>
<evidence type="ECO:0000313" key="4">
    <source>
        <dbReference type="EMBL" id="PTU32462.1"/>
    </source>
</evidence>
<dbReference type="InterPro" id="IPR002347">
    <property type="entry name" value="SDR_fam"/>
</dbReference>
<comment type="similarity">
    <text evidence="1 3">Belongs to the short-chain dehydrogenases/reductases (SDR) family.</text>
</comment>
<dbReference type="GO" id="GO:0016616">
    <property type="term" value="F:oxidoreductase activity, acting on the CH-OH group of donors, NAD or NADP as acceptor"/>
    <property type="evidence" value="ECO:0007669"/>
    <property type="project" value="TreeGrafter"/>
</dbReference>
<evidence type="ECO:0000256" key="2">
    <source>
        <dbReference type="ARBA" id="ARBA00023002"/>
    </source>
</evidence>
<dbReference type="Proteomes" id="UP000244248">
    <property type="component" value="Unassembled WGS sequence"/>
</dbReference>
<evidence type="ECO:0008006" key="6">
    <source>
        <dbReference type="Google" id="ProtNLM"/>
    </source>
</evidence>
<comment type="caution">
    <text evidence="4">The sequence shown here is derived from an EMBL/GenBank/DDBJ whole genome shotgun (WGS) entry which is preliminary data.</text>
</comment>
<dbReference type="NCBIfam" id="NF004843">
    <property type="entry name" value="PRK06194.1"/>
    <property type="match status" value="1"/>
</dbReference>